<feature type="transmembrane region" description="Helical" evidence="7">
    <location>
        <begin position="167"/>
        <end position="193"/>
    </location>
</feature>
<proteinExistence type="inferred from homology"/>
<feature type="transmembrane region" description="Helical" evidence="7">
    <location>
        <begin position="54"/>
        <end position="73"/>
    </location>
</feature>
<feature type="transmembrane region" description="Helical" evidence="7">
    <location>
        <begin position="397"/>
        <end position="421"/>
    </location>
</feature>
<feature type="transmembrane region" description="Helical" evidence="7">
    <location>
        <begin position="242"/>
        <end position="260"/>
    </location>
</feature>
<dbReference type="RefSeq" id="WP_102626045.1">
    <property type="nucleotide sequence ID" value="NZ_PDOH01000051.1"/>
</dbReference>
<keyword evidence="2" id="KW-1003">Cell membrane</keyword>
<dbReference type="NCBIfam" id="TIGR00786">
    <property type="entry name" value="dctM"/>
    <property type="match status" value="1"/>
</dbReference>
<dbReference type="PANTHER" id="PTHR33362">
    <property type="entry name" value="SIALIC ACID TRAP TRANSPORTER PERMEASE PROTEIN SIAT-RELATED"/>
    <property type="match status" value="1"/>
</dbReference>
<dbReference type="Pfam" id="PF06808">
    <property type="entry name" value="DctM"/>
    <property type="match status" value="1"/>
</dbReference>
<dbReference type="Proteomes" id="UP000235346">
    <property type="component" value="Unassembled WGS sequence"/>
</dbReference>
<protein>
    <recommendedName>
        <fullName evidence="7">TRAP transporter large permease protein</fullName>
    </recommendedName>
</protein>
<evidence type="ECO:0000256" key="4">
    <source>
        <dbReference type="ARBA" id="ARBA00022692"/>
    </source>
</evidence>
<feature type="transmembrane region" description="Helical" evidence="7">
    <location>
        <begin position="359"/>
        <end position="385"/>
    </location>
</feature>
<organism evidence="9 10">
    <name type="scientific">Halomonas heilongjiangensis</name>
    <dbReference type="NCBI Taxonomy" id="1387883"/>
    <lineage>
        <taxon>Bacteria</taxon>
        <taxon>Pseudomonadati</taxon>
        <taxon>Pseudomonadota</taxon>
        <taxon>Gammaproteobacteria</taxon>
        <taxon>Oceanospirillales</taxon>
        <taxon>Halomonadaceae</taxon>
        <taxon>Halomonas</taxon>
    </lineage>
</organism>
<feature type="transmembrane region" description="Helical" evidence="7">
    <location>
        <begin position="6"/>
        <end position="33"/>
    </location>
</feature>
<dbReference type="InterPro" id="IPR004681">
    <property type="entry name" value="TRAP_DctM"/>
</dbReference>
<feature type="transmembrane region" description="Helical" evidence="7">
    <location>
        <begin position="93"/>
        <end position="116"/>
    </location>
</feature>
<evidence type="ECO:0000259" key="8">
    <source>
        <dbReference type="Pfam" id="PF06808"/>
    </source>
</evidence>
<keyword evidence="7" id="KW-0813">Transport</keyword>
<dbReference type="EMBL" id="PNRE01000007">
    <property type="protein sequence ID" value="PMR71915.1"/>
    <property type="molecule type" value="Genomic_DNA"/>
</dbReference>
<dbReference type="GO" id="GO:0005886">
    <property type="term" value="C:plasma membrane"/>
    <property type="evidence" value="ECO:0007669"/>
    <property type="project" value="UniProtKB-SubCell"/>
</dbReference>
<sequence>MTPAIIFTFLGFALLRMPLAFALGLASLVGLYVGGMDLSVLPQRMMHSVNSFPLMAIPLFMLAGELMVAAGILQRLVDFANSLIGRVHGGLAHVAIVAGMVLAAVSGAAVASASALGSSLVPSMRQQYGTGYSSAVVASAANLGAIIPPSNAMIVYALMAGSSVSVGGLFMAGVVPGIILALGFMGLASFIAMRRRYPLGAEGVIGLKHVLVQTWRALPILLMPIVVVGGIVGGAFTPTEGAAIAVVYALFIGFFVTRQLRISDLPKAMFNAAVTAAMVGALIAFASTMTFAFTLDLIPMQLTNWLKDFTQDPLVFLLLVMALLIGVGMFIESNAAYIMLVPLLAPIALAYGIDPLLFGFLFVMNLVVGMMTPPVGVLLFVMCGISKISLNELMRSAWPFIAFQYAVLIACIAFPGIVTWLPRALGY</sequence>
<evidence type="ECO:0000256" key="6">
    <source>
        <dbReference type="ARBA" id="ARBA00023136"/>
    </source>
</evidence>
<evidence type="ECO:0000313" key="10">
    <source>
        <dbReference type="Proteomes" id="UP000235346"/>
    </source>
</evidence>
<keyword evidence="6 7" id="KW-0472">Membrane</keyword>
<evidence type="ECO:0000256" key="7">
    <source>
        <dbReference type="RuleBase" id="RU369079"/>
    </source>
</evidence>
<evidence type="ECO:0000256" key="3">
    <source>
        <dbReference type="ARBA" id="ARBA00022519"/>
    </source>
</evidence>
<comment type="caution">
    <text evidence="9">The sequence shown here is derived from an EMBL/GenBank/DDBJ whole genome shotgun (WGS) entry which is preliminary data.</text>
</comment>
<keyword evidence="10" id="KW-1185">Reference proteome</keyword>
<evidence type="ECO:0000256" key="5">
    <source>
        <dbReference type="ARBA" id="ARBA00022989"/>
    </source>
</evidence>
<feature type="transmembrane region" description="Helical" evidence="7">
    <location>
        <begin position="214"/>
        <end position="236"/>
    </location>
</feature>
<keyword evidence="3 7" id="KW-0997">Cell inner membrane</keyword>
<dbReference type="OrthoDB" id="8627919at2"/>
<dbReference type="InterPro" id="IPR010656">
    <property type="entry name" value="DctM"/>
</dbReference>
<comment type="function">
    <text evidence="7">Part of the tripartite ATP-independent periplasmic (TRAP) transport system.</text>
</comment>
<reference evidence="9 10" key="1">
    <citation type="submission" date="2018-01" db="EMBL/GenBank/DDBJ databases">
        <title>Halomonas endophytica sp. nov., isolated from storage liquid in the stems of Populus euphratica.</title>
        <authorList>
            <person name="Chen C."/>
        </authorList>
    </citation>
    <scope>NUCLEOTIDE SEQUENCE [LARGE SCALE GENOMIC DNA]</scope>
    <source>
        <strain evidence="9 10">DSM 26881</strain>
    </source>
</reference>
<accession>A0A2N7TUR1</accession>
<feature type="transmembrane region" description="Helical" evidence="7">
    <location>
        <begin position="336"/>
        <end position="353"/>
    </location>
</feature>
<dbReference type="AlphaFoldDB" id="A0A2N7TUR1"/>
<feature type="domain" description="TRAP C4-dicarboxylate transport system permease DctM subunit" evidence="8">
    <location>
        <begin position="7"/>
        <end position="417"/>
    </location>
</feature>
<gene>
    <name evidence="9" type="ORF">C1H66_00915</name>
</gene>
<evidence type="ECO:0000313" key="9">
    <source>
        <dbReference type="EMBL" id="PMR71915.1"/>
    </source>
</evidence>
<comment type="similarity">
    <text evidence="7">Belongs to the TRAP transporter large permease family.</text>
</comment>
<evidence type="ECO:0000256" key="2">
    <source>
        <dbReference type="ARBA" id="ARBA00022475"/>
    </source>
</evidence>
<feature type="transmembrane region" description="Helical" evidence="7">
    <location>
        <begin position="272"/>
        <end position="293"/>
    </location>
</feature>
<feature type="transmembrane region" description="Helical" evidence="7">
    <location>
        <begin position="313"/>
        <end position="331"/>
    </location>
</feature>
<keyword evidence="5 7" id="KW-1133">Transmembrane helix</keyword>
<comment type="subunit">
    <text evidence="7">The complex comprises the extracytoplasmic solute receptor protein and the two transmembrane proteins.</text>
</comment>
<comment type="subcellular location">
    <subcellularLocation>
        <location evidence="1 7">Cell inner membrane</location>
        <topology evidence="1 7">Multi-pass membrane protein</topology>
    </subcellularLocation>
</comment>
<dbReference type="PIRSF" id="PIRSF006066">
    <property type="entry name" value="HI0050"/>
    <property type="match status" value="1"/>
</dbReference>
<name>A0A2N7TUR1_9GAMM</name>
<dbReference type="GO" id="GO:0022857">
    <property type="term" value="F:transmembrane transporter activity"/>
    <property type="evidence" value="ECO:0007669"/>
    <property type="project" value="UniProtKB-UniRule"/>
</dbReference>
<evidence type="ECO:0000256" key="1">
    <source>
        <dbReference type="ARBA" id="ARBA00004429"/>
    </source>
</evidence>
<keyword evidence="4 7" id="KW-0812">Transmembrane</keyword>